<organism evidence="2 3">
    <name type="scientific">Nitrosospira multiformis</name>
    <dbReference type="NCBI Taxonomy" id="1231"/>
    <lineage>
        <taxon>Bacteria</taxon>
        <taxon>Pseudomonadati</taxon>
        <taxon>Pseudomonadota</taxon>
        <taxon>Betaproteobacteria</taxon>
        <taxon>Nitrosomonadales</taxon>
        <taxon>Nitrosomonadaceae</taxon>
        <taxon>Nitrosospira</taxon>
    </lineage>
</organism>
<dbReference type="Proteomes" id="UP000182649">
    <property type="component" value="Unassembled WGS sequence"/>
</dbReference>
<feature type="region of interest" description="Disordered" evidence="1">
    <location>
        <begin position="71"/>
        <end position="91"/>
    </location>
</feature>
<reference evidence="2 3" key="1">
    <citation type="submission" date="2016-10" db="EMBL/GenBank/DDBJ databases">
        <authorList>
            <person name="de Groot N.N."/>
        </authorList>
    </citation>
    <scope>NUCLEOTIDE SEQUENCE [LARGE SCALE GENOMIC DNA]</scope>
    <source>
        <strain evidence="2 3">Nl14</strain>
    </source>
</reference>
<dbReference type="AlphaFoldDB" id="A0A1I7IY78"/>
<evidence type="ECO:0000313" key="3">
    <source>
        <dbReference type="Proteomes" id="UP000182649"/>
    </source>
</evidence>
<dbReference type="Gene3D" id="3.40.50.2000">
    <property type="entry name" value="Glycogen Phosphorylase B"/>
    <property type="match status" value="2"/>
</dbReference>
<dbReference type="SUPFAM" id="SSF53756">
    <property type="entry name" value="UDP-Glycosyltransferase/glycogen phosphorylase"/>
    <property type="match status" value="1"/>
</dbReference>
<evidence type="ECO:0000256" key="1">
    <source>
        <dbReference type="SAM" id="MobiDB-lite"/>
    </source>
</evidence>
<proteinExistence type="predicted"/>
<gene>
    <name evidence="2" type="ORF">SAMN05216417_1329</name>
</gene>
<evidence type="ECO:0000313" key="2">
    <source>
        <dbReference type="EMBL" id="SFU77896.1"/>
    </source>
</evidence>
<protein>
    <submittedName>
        <fullName evidence="2">Uncharacterized protein</fullName>
    </submittedName>
</protein>
<sequence>MVTEGQEGLLVNSGDIVGLAHALARLLAAPSLRRAFGERGRHKIESRFSIKVLQPQLEQLWIDSGVSGPELEPEPVMQRGEVHAPEIQPKV</sequence>
<accession>A0A1I7IY78</accession>
<dbReference type="EMBL" id="FPBZ01000032">
    <property type="protein sequence ID" value="SFU77896.1"/>
    <property type="molecule type" value="Genomic_DNA"/>
</dbReference>
<name>A0A1I7IY78_9PROT</name>